<gene>
    <name evidence="4" type="ORF">ACFOD3_04060</name>
</gene>
<evidence type="ECO:0000256" key="2">
    <source>
        <dbReference type="SAM" id="MobiDB-lite"/>
    </source>
</evidence>
<keyword evidence="5" id="KW-1185">Reference proteome</keyword>
<dbReference type="InterPro" id="IPR006264">
    <property type="entry name" value="EPSP_synthase"/>
</dbReference>
<sequence>MQASPEIDQLPPRGGPHGLRATPPGRPLAGRIALPGDPFIGQVALMLAALAAGTSSLTGLVETPELRRTAAALRALGARVESLGAGSWQVAGRGIGGLVEPAEVLELGPSSLAATLFCGLLAGHPVFAVLTGEAALRRHPMHQVTQPLTAIGARFTSSAGGRLPLAVEGAADPLPIDHRLARPSAPVKAALLLAGLCARGTTRLAEAVATPDHAEHLLRQFGAELRVAPEGVGQVIELLGQPELRAAEVAVPGDAAAAAFPAVAALLVPGSAITLTGLGLNPLRTGLFAALHEMGAELAEENVRMQAGERVADLSIRASALTGLDLPAERAAGLLEDYPLLAVAAAGARGTTRLRGLAALRGAEGERLAATAAMLAANGVACSTEGEDVIIEGLAGPPAGGGLLRGAVEPRLAMAALVLGLAARQPVRVEEAHGIETEFPGFAALFNRLAGADAMVAA</sequence>
<protein>
    <recommendedName>
        <fullName evidence="1">5-enolpyruvylshikimate-3-phosphate synthase</fullName>
    </recommendedName>
</protein>
<dbReference type="PIRSF" id="PIRSF000505">
    <property type="entry name" value="EPSPS"/>
    <property type="match status" value="1"/>
</dbReference>
<feature type="region of interest" description="Disordered" evidence="2">
    <location>
        <begin position="1"/>
        <end position="27"/>
    </location>
</feature>
<proteinExistence type="predicted"/>
<name>A0ABV7BSI4_9PROT</name>
<dbReference type="PANTHER" id="PTHR21090:SF5">
    <property type="entry name" value="PENTAFUNCTIONAL AROM POLYPEPTIDE"/>
    <property type="match status" value="1"/>
</dbReference>
<dbReference type="InterPro" id="IPR001986">
    <property type="entry name" value="Enolpyruvate_Tfrase_dom"/>
</dbReference>
<dbReference type="EMBL" id="JBHRSB010000001">
    <property type="protein sequence ID" value="MFC2999055.1"/>
    <property type="molecule type" value="Genomic_DNA"/>
</dbReference>
<dbReference type="PANTHER" id="PTHR21090">
    <property type="entry name" value="AROM/DEHYDROQUINATE SYNTHASE"/>
    <property type="match status" value="1"/>
</dbReference>
<dbReference type="Pfam" id="PF00275">
    <property type="entry name" value="EPSP_synthase"/>
    <property type="match status" value="1"/>
</dbReference>
<comment type="caution">
    <text evidence="4">The sequence shown here is derived from an EMBL/GenBank/DDBJ whole genome shotgun (WGS) entry which is preliminary data.</text>
</comment>
<evidence type="ECO:0000313" key="4">
    <source>
        <dbReference type="EMBL" id="MFC2999055.1"/>
    </source>
</evidence>
<dbReference type="RefSeq" id="WP_216834824.1">
    <property type="nucleotide sequence ID" value="NZ_JAFNJS010000001.1"/>
</dbReference>
<evidence type="ECO:0000259" key="3">
    <source>
        <dbReference type="Pfam" id="PF00275"/>
    </source>
</evidence>
<accession>A0ABV7BSI4</accession>
<evidence type="ECO:0000256" key="1">
    <source>
        <dbReference type="ARBA" id="ARBA00030046"/>
    </source>
</evidence>
<dbReference type="Proteomes" id="UP001595420">
    <property type="component" value="Unassembled WGS sequence"/>
</dbReference>
<feature type="domain" description="Enolpyruvate transferase" evidence="3">
    <location>
        <begin position="25"/>
        <end position="443"/>
    </location>
</feature>
<evidence type="ECO:0000313" key="5">
    <source>
        <dbReference type="Proteomes" id="UP001595420"/>
    </source>
</evidence>
<organism evidence="4 5">
    <name type="scientific">Falsiroseomonas tokyonensis</name>
    <dbReference type="NCBI Taxonomy" id="430521"/>
    <lineage>
        <taxon>Bacteria</taxon>
        <taxon>Pseudomonadati</taxon>
        <taxon>Pseudomonadota</taxon>
        <taxon>Alphaproteobacteria</taxon>
        <taxon>Acetobacterales</taxon>
        <taxon>Roseomonadaceae</taxon>
        <taxon>Falsiroseomonas</taxon>
    </lineage>
</organism>
<reference evidence="5" key="1">
    <citation type="journal article" date="2019" name="Int. J. Syst. Evol. Microbiol.">
        <title>The Global Catalogue of Microorganisms (GCM) 10K type strain sequencing project: providing services to taxonomists for standard genome sequencing and annotation.</title>
        <authorList>
            <consortium name="The Broad Institute Genomics Platform"/>
            <consortium name="The Broad Institute Genome Sequencing Center for Infectious Disease"/>
            <person name="Wu L."/>
            <person name="Ma J."/>
        </authorList>
    </citation>
    <scope>NUCLEOTIDE SEQUENCE [LARGE SCALE GENOMIC DNA]</scope>
    <source>
        <strain evidence="5">CGMCC 1.16855</strain>
    </source>
</reference>